<protein>
    <submittedName>
        <fullName evidence="2">Uncharacterized protein</fullName>
    </submittedName>
</protein>
<evidence type="ECO:0000256" key="1">
    <source>
        <dbReference type="SAM" id="MobiDB-lite"/>
    </source>
</evidence>
<proteinExistence type="predicted"/>
<dbReference type="EMBL" id="FTMI01000006">
    <property type="protein sequence ID" value="SIQ67492.1"/>
    <property type="molecule type" value="Genomic_DNA"/>
</dbReference>
<evidence type="ECO:0000313" key="2">
    <source>
        <dbReference type="EMBL" id="SIQ67492.1"/>
    </source>
</evidence>
<feature type="region of interest" description="Disordered" evidence="1">
    <location>
        <begin position="1"/>
        <end position="41"/>
    </location>
</feature>
<accession>A0A1N6UPR5</accession>
<sequence length="149" mass="16053">MPATAGPSGPSGSAADDWRRQRTEAAAHQQRELDRQRARESDAARVLLADFVARARDRGLAPEPLRARAFDGTATFRTPLRGWYLRRNHSVAVGEDGEFYVLSVPGGVRARLRGVAVEPSDPPLVLGKGGRDGESIDLADALALVLDGR</sequence>
<feature type="compositionally biased region" description="Basic and acidic residues" evidence="1">
    <location>
        <begin position="16"/>
        <end position="41"/>
    </location>
</feature>
<dbReference type="GeneID" id="95685327"/>
<evidence type="ECO:0000313" key="3">
    <source>
        <dbReference type="Proteomes" id="UP000186235"/>
    </source>
</evidence>
<gene>
    <name evidence="2" type="ORF">SAMN05518682_3283</name>
</gene>
<organism evidence="2 3">
    <name type="scientific">Cellulosimicrobium aquatile</name>
    <dbReference type="NCBI Taxonomy" id="1612203"/>
    <lineage>
        <taxon>Bacteria</taxon>
        <taxon>Bacillati</taxon>
        <taxon>Actinomycetota</taxon>
        <taxon>Actinomycetes</taxon>
        <taxon>Micrococcales</taxon>
        <taxon>Promicromonosporaceae</taxon>
        <taxon>Cellulosimicrobium</taxon>
    </lineage>
</organism>
<reference evidence="3" key="1">
    <citation type="submission" date="2017-01" db="EMBL/GenBank/DDBJ databases">
        <authorList>
            <person name="Varghese N."/>
            <person name="Submissions S."/>
        </authorList>
    </citation>
    <scope>NUCLEOTIDE SEQUENCE [LARGE SCALE GENOMIC DNA]</scope>
    <source>
        <strain evidence="3">3bp</strain>
    </source>
</reference>
<name>A0A1N6UPR5_9MICO</name>
<dbReference type="RefSeq" id="WP_061268789.1">
    <property type="nucleotide sequence ID" value="NZ_FTMI01000006.1"/>
</dbReference>
<keyword evidence="3" id="KW-1185">Reference proteome</keyword>
<dbReference type="AlphaFoldDB" id="A0A1N6UPR5"/>
<dbReference type="Proteomes" id="UP000186235">
    <property type="component" value="Unassembled WGS sequence"/>
</dbReference>